<dbReference type="Proteomes" id="UP000646386">
    <property type="component" value="Chromosome"/>
</dbReference>
<organism evidence="1 2">
    <name type="scientific">Pseudomonas tensinigenes</name>
    <dbReference type="NCBI Taxonomy" id="2745511"/>
    <lineage>
        <taxon>Bacteria</taxon>
        <taxon>Pseudomonadati</taxon>
        <taxon>Pseudomonadota</taxon>
        <taxon>Gammaproteobacteria</taxon>
        <taxon>Pseudomonadales</taxon>
        <taxon>Pseudomonadaceae</taxon>
        <taxon>Pseudomonas</taxon>
    </lineage>
</organism>
<dbReference type="EMBL" id="CP077089">
    <property type="protein sequence ID" value="QXI07822.1"/>
    <property type="molecule type" value="Genomic_DNA"/>
</dbReference>
<evidence type="ECO:0000313" key="1">
    <source>
        <dbReference type="EMBL" id="QXI07822.1"/>
    </source>
</evidence>
<gene>
    <name evidence="1" type="ORF">HU718_009015</name>
</gene>
<proteinExistence type="predicted"/>
<protein>
    <recommendedName>
        <fullName evidence="3">Bacterial Ig-like domain-containing protein</fullName>
    </recommendedName>
</protein>
<evidence type="ECO:0000313" key="2">
    <source>
        <dbReference type="Proteomes" id="UP000646386"/>
    </source>
</evidence>
<name>A0ABX8Q2T5_9PSED</name>
<evidence type="ECO:0008006" key="3">
    <source>
        <dbReference type="Google" id="ProtNLM"/>
    </source>
</evidence>
<reference evidence="1 2" key="2">
    <citation type="journal article" date="2021" name="Microorganisms">
        <title>The Ever-Expanding Pseudomonas Genus: Description of 43 New Species and Partition of the Pseudomonas putida Group.</title>
        <authorList>
            <person name="Girard L."/>
            <person name="Lood C."/>
            <person name="Hofte M."/>
            <person name="Vandamme P."/>
            <person name="Rokni-Zadeh H."/>
            <person name="van Noort V."/>
            <person name="Lavigne R."/>
            <person name="De Mot R."/>
        </authorList>
    </citation>
    <scope>NUCLEOTIDE SEQUENCE [LARGE SCALE GENOMIC DNA]</scope>
    <source>
        <strain evidence="1 2">ZA 5.3</strain>
    </source>
</reference>
<dbReference type="RefSeq" id="WP_217868272.1">
    <property type="nucleotide sequence ID" value="NZ_CP077089.1"/>
</dbReference>
<reference evidence="1 2" key="1">
    <citation type="journal article" date="2020" name="Microorganisms">
        <title>Reliable Identification of Environmental Pseudomonas Isolates Using the rpoD Gene.</title>
        <authorList>
            <consortium name="The Broad Institute Genome Sequencing Platform"/>
            <person name="Girard L."/>
            <person name="Lood C."/>
            <person name="Rokni-Zadeh H."/>
            <person name="van Noort V."/>
            <person name="Lavigne R."/>
            <person name="De Mot R."/>
        </authorList>
    </citation>
    <scope>NUCLEOTIDE SEQUENCE [LARGE SCALE GENOMIC DNA]</scope>
    <source>
        <strain evidence="1 2">ZA 5.3</strain>
    </source>
</reference>
<keyword evidence="2" id="KW-1185">Reference proteome</keyword>
<accession>A0ABX8Q2T5</accession>
<sequence length="1205" mass="128579">MSTPDQPLALTELNIPGRSKDPVSQDPDIWGINIAAALGNFPLNGLLCQAGPWGNMAQGDRLTIFWGTGQNVWVETVDATEVNTQLRMFVPSRHMVDGRFAVSYVVKPLGGMDQASEVMQVLVKLTRPGGDDDNDDGGHSKLIMTIPKEIVDGGIDKDNVAAGVPISIGKADGTPPYPFAAAGDVCRLSWGGIYVFSAALTQEQAEGKAPIIISITEAIIREAGDAETSGVAVVFEVYDCVFNRSEDWSAEQRIVVAVDATRLGAPLLKETLNNVLDVDKLGDADGTVQIIATDTSKFTVGDIPYIRIKGTPVEGPPIDLEVEGAALTSVPSVTDDKVPNAVLRQLAKSQITLSYRLEKADASPDLRSKGQFIRAIGEVQRLAAPKMLDENSGALDPALPQVRVEIPFDKSFAEGQVLKIFMLGTTPGLKPYLPDLPSRPITRNDIVAAQPLLYNIDGKHLAPVNGGKAEFYYQQLIAETVLATLDPYETTRAIRESIHTEILQVGEARLELPQPEVAGVVNGVLPADTAGTTLTVVYTETVKGDEVFMFWHGSITGEYTDSIKLSEFTAGQPVPFPIGAELIKGNEGGSVIARYEIKRAAGGTSYAEPLKFDVGVALENPLPTPQMPQAQGSGAAVTLAPLNAQTGGRVIVAYTGMNDKHSIQLTMSGTPGAGSPTIAPKSGVASGSVEFLIPPEAIAANIGNTAKTFTLQYEVTQGTHKFPSLALTVTVTPLPAAELDKLSIVQAEGDELDLSKVTAGATFRAGVWAFMKAGHPVRLVLKGKNAQGNEHDRVVWKVPGSAVYQAWIDTGKYEQVIPYSYLKDLGHDTDLELHYKLALTSSQVEADAIVGPVKAYKIKAVEDVKPEITSVKDSKGVEIPNNTVTVDNSIKLTGTAMPRLQVEIFDETTSKGIAEVNGTTGKWELEVKDLSLTVHNFKARALYGTGVESAVWSLTVTAATAPTLTNVKGSPSDVEIPDAGFTVETAVTLSGIAAKGQKVEVLDGTTTKGQPIADATTGVWTLLVAGLTVAVHSFTAKALYGAGAVSAVRKLTVTRSLYEDFEQSSAREIRLNDPVLLPSGLTLTVVKQSLRTMTISNTERSPEYGLGRRSLIVGSGGTMRISWAGALTNIKFAIFHMNQSNAISFFDTSGNLIARNALTFSTTNKHYHQYSAPPGRYISYFEIEASGESQTSDDGFFVDEITISL</sequence>